<evidence type="ECO:0000259" key="7">
    <source>
        <dbReference type="Pfam" id="PF12823"/>
    </source>
</evidence>
<dbReference type="Proteomes" id="UP000683310">
    <property type="component" value="Chromosome"/>
</dbReference>
<protein>
    <submittedName>
        <fullName evidence="8">DUF3817 domain-containing protein</fullName>
    </submittedName>
</protein>
<keyword evidence="5 6" id="KW-0472">Membrane</keyword>
<reference evidence="8 9" key="1">
    <citation type="submission" date="2021-04" db="EMBL/GenBank/DDBJ databases">
        <title>Nocardia tengchongensis.</title>
        <authorList>
            <person name="Zhuang k."/>
            <person name="Ran Y."/>
            <person name="Li W."/>
        </authorList>
    </citation>
    <scope>NUCLEOTIDE SEQUENCE [LARGE SCALE GENOMIC DNA]</scope>
    <source>
        <strain evidence="8 9">CFH S0057</strain>
    </source>
</reference>
<keyword evidence="2" id="KW-1003">Cell membrane</keyword>
<evidence type="ECO:0000256" key="6">
    <source>
        <dbReference type="SAM" id="Phobius"/>
    </source>
</evidence>
<comment type="subcellular location">
    <subcellularLocation>
        <location evidence="1">Cell membrane</location>
        <topology evidence="1">Multi-pass membrane protein</topology>
    </subcellularLocation>
</comment>
<evidence type="ECO:0000256" key="3">
    <source>
        <dbReference type="ARBA" id="ARBA00022692"/>
    </source>
</evidence>
<dbReference type="PANTHER" id="PTHR40077:SF1">
    <property type="entry name" value="MEMBRANE PROTEIN"/>
    <property type="match status" value="1"/>
</dbReference>
<evidence type="ECO:0000313" key="9">
    <source>
        <dbReference type="Proteomes" id="UP000683310"/>
    </source>
</evidence>
<accession>A0ABX8CNV0</accession>
<feature type="transmembrane region" description="Helical" evidence="6">
    <location>
        <begin position="49"/>
        <end position="72"/>
    </location>
</feature>
<dbReference type="PANTHER" id="PTHR40077">
    <property type="entry name" value="MEMBRANE PROTEIN-RELATED"/>
    <property type="match status" value="1"/>
</dbReference>
<keyword evidence="4 6" id="KW-1133">Transmembrane helix</keyword>
<keyword evidence="9" id="KW-1185">Reference proteome</keyword>
<gene>
    <name evidence="8" type="ORF">KHQ06_37950</name>
</gene>
<name>A0ABX8CNV0_9NOCA</name>
<dbReference type="Pfam" id="PF12823">
    <property type="entry name" value="DUF3817"/>
    <property type="match status" value="1"/>
</dbReference>
<evidence type="ECO:0000256" key="5">
    <source>
        <dbReference type="ARBA" id="ARBA00023136"/>
    </source>
</evidence>
<evidence type="ECO:0000256" key="1">
    <source>
        <dbReference type="ARBA" id="ARBA00004651"/>
    </source>
</evidence>
<evidence type="ECO:0000313" key="8">
    <source>
        <dbReference type="EMBL" id="QVI21622.1"/>
    </source>
</evidence>
<feature type="domain" description="DUF3817" evidence="7">
    <location>
        <begin position="12"/>
        <end position="103"/>
    </location>
</feature>
<dbReference type="EMBL" id="CP074371">
    <property type="protein sequence ID" value="QVI21622.1"/>
    <property type="molecule type" value="Genomic_DNA"/>
</dbReference>
<dbReference type="GeneID" id="300990214"/>
<evidence type="ECO:0000256" key="4">
    <source>
        <dbReference type="ARBA" id="ARBA00022989"/>
    </source>
</evidence>
<organism evidence="8 9">
    <name type="scientific">Nocardia tengchongensis</name>
    <dbReference type="NCBI Taxonomy" id="2055889"/>
    <lineage>
        <taxon>Bacteria</taxon>
        <taxon>Bacillati</taxon>
        <taxon>Actinomycetota</taxon>
        <taxon>Actinomycetes</taxon>
        <taxon>Mycobacteriales</taxon>
        <taxon>Nocardiaceae</taxon>
        <taxon>Nocardia</taxon>
    </lineage>
</organism>
<evidence type="ECO:0000256" key="2">
    <source>
        <dbReference type="ARBA" id="ARBA00022475"/>
    </source>
</evidence>
<feature type="transmembrane region" description="Helical" evidence="6">
    <location>
        <begin position="16"/>
        <end position="34"/>
    </location>
</feature>
<dbReference type="InterPro" id="IPR023845">
    <property type="entry name" value="DUF3817_TM"/>
</dbReference>
<sequence length="123" mass="13262">MGDLFDLSTVAKRVRFFGLLEVPSWVLLFIGSALKRADALGIADQPIKWPVMVFGMLHGVVFLAYAINCLLASREFEWPGKTTLLALASSVVPFTSVFFERWAISSGQLGELSGAAAPAAARS</sequence>
<dbReference type="RefSeq" id="WP_213557724.1">
    <property type="nucleotide sequence ID" value="NZ_JBFAJM010000003.1"/>
</dbReference>
<proteinExistence type="predicted"/>
<keyword evidence="3 6" id="KW-0812">Transmembrane</keyword>
<dbReference type="NCBIfam" id="TIGR03954">
    <property type="entry name" value="integ_memb_HG"/>
    <property type="match status" value="1"/>
</dbReference>